<evidence type="ECO:0000313" key="4">
    <source>
        <dbReference type="Proteomes" id="UP000256520"/>
    </source>
</evidence>
<evidence type="ECO:0000256" key="1">
    <source>
        <dbReference type="SAM" id="MobiDB-lite"/>
    </source>
</evidence>
<name>A0A3D8PXR8_9BACI</name>
<sequence>MKDKLLFKLGASIIALSMITACGMGTNKAPVKEEAPRNEAPLNEERNNNAPVEDNLNDGNIPQDEMNRQHKEDEKR</sequence>
<dbReference type="Proteomes" id="UP000256520">
    <property type="component" value="Unassembled WGS sequence"/>
</dbReference>
<dbReference type="PROSITE" id="PS51257">
    <property type="entry name" value="PROKAR_LIPOPROTEIN"/>
    <property type="match status" value="1"/>
</dbReference>
<evidence type="ECO:0008006" key="5">
    <source>
        <dbReference type="Google" id="ProtNLM"/>
    </source>
</evidence>
<dbReference type="AlphaFoldDB" id="A0A3D8PXR8"/>
<proteinExistence type="predicted"/>
<evidence type="ECO:0000256" key="2">
    <source>
        <dbReference type="SAM" id="SignalP"/>
    </source>
</evidence>
<feature type="region of interest" description="Disordered" evidence="1">
    <location>
        <begin position="26"/>
        <end position="76"/>
    </location>
</feature>
<dbReference type="EMBL" id="PIOD01000005">
    <property type="protein sequence ID" value="RDW20572.1"/>
    <property type="molecule type" value="Genomic_DNA"/>
</dbReference>
<organism evidence="3 4">
    <name type="scientific">Oceanobacillus chungangensis</name>
    <dbReference type="NCBI Taxonomy" id="1229152"/>
    <lineage>
        <taxon>Bacteria</taxon>
        <taxon>Bacillati</taxon>
        <taxon>Bacillota</taxon>
        <taxon>Bacilli</taxon>
        <taxon>Bacillales</taxon>
        <taxon>Bacillaceae</taxon>
        <taxon>Oceanobacillus</taxon>
    </lineage>
</organism>
<feature type="chain" id="PRO_5017539588" description="Lipoprotein" evidence="2">
    <location>
        <begin position="24"/>
        <end position="76"/>
    </location>
</feature>
<feature type="signal peptide" evidence="2">
    <location>
        <begin position="1"/>
        <end position="23"/>
    </location>
</feature>
<protein>
    <recommendedName>
        <fullName evidence="5">Lipoprotein</fullName>
    </recommendedName>
</protein>
<keyword evidence="4" id="KW-1185">Reference proteome</keyword>
<accession>A0A3D8PXR8</accession>
<feature type="compositionally biased region" description="Basic and acidic residues" evidence="1">
    <location>
        <begin position="30"/>
        <end position="47"/>
    </location>
</feature>
<feature type="compositionally biased region" description="Basic and acidic residues" evidence="1">
    <location>
        <begin position="65"/>
        <end position="76"/>
    </location>
</feature>
<evidence type="ECO:0000313" key="3">
    <source>
        <dbReference type="EMBL" id="RDW20572.1"/>
    </source>
</evidence>
<dbReference type="OrthoDB" id="2707065at2"/>
<dbReference type="RefSeq" id="WP_115748685.1">
    <property type="nucleotide sequence ID" value="NZ_PIOD01000005.1"/>
</dbReference>
<gene>
    <name evidence="3" type="ORF">CWR45_04875</name>
</gene>
<comment type="caution">
    <text evidence="3">The sequence shown here is derived from an EMBL/GenBank/DDBJ whole genome shotgun (WGS) entry which is preliminary data.</text>
</comment>
<reference evidence="4" key="1">
    <citation type="submission" date="2017-11" db="EMBL/GenBank/DDBJ databases">
        <authorList>
            <person name="Zhu W."/>
        </authorList>
    </citation>
    <scope>NUCLEOTIDE SEQUENCE [LARGE SCALE GENOMIC DNA]</scope>
    <source>
        <strain evidence="4">CAU 1051</strain>
    </source>
</reference>
<keyword evidence="2" id="KW-0732">Signal</keyword>